<dbReference type="PANTHER" id="PTHR12128:SF66">
    <property type="entry name" value="4-HYDROXY-2-OXOGLUTARATE ALDOLASE, MITOCHONDRIAL"/>
    <property type="match status" value="1"/>
</dbReference>
<dbReference type="Pfam" id="PF00701">
    <property type="entry name" value="DHDPS"/>
    <property type="match status" value="1"/>
</dbReference>
<dbReference type="PIRSF" id="PIRSF001365">
    <property type="entry name" value="DHDPS"/>
    <property type="match status" value="1"/>
</dbReference>
<protein>
    <submittedName>
        <fullName evidence="4">Dihydrodipicolinate synthase family protein</fullName>
    </submittedName>
</protein>
<dbReference type="PANTHER" id="PTHR12128">
    <property type="entry name" value="DIHYDRODIPICOLINATE SYNTHASE"/>
    <property type="match status" value="1"/>
</dbReference>
<organism evidence="4 5">
    <name type="scientific">Stygiolobus azoricus</name>
    <dbReference type="NCBI Taxonomy" id="41675"/>
    <lineage>
        <taxon>Archaea</taxon>
        <taxon>Thermoproteota</taxon>
        <taxon>Thermoprotei</taxon>
        <taxon>Sulfolobales</taxon>
        <taxon>Sulfolobaceae</taxon>
        <taxon>Stygiolobus</taxon>
    </lineage>
</organism>
<dbReference type="CDD" id="cd00408">
    <property type="entry name" value="DHDPS-like"/>
    <property type="match status" value="1"/>
</dbReference>
<feature type="binding site" evidence="3">
    <location>
        <position position="44"/>
    </location>
    <ligand>
        <name>pyruvate</name>
        <dbReference type="ChEBI" id="CHEBI:15361"/>
    </ligand>
</feature>
<dbReference type="InterPro" id="IPR013785">
    <property type="entry name" value="Aldolase_TIM"/>
</dbReference>
<dbReference type="SMART" id="SM01130">
    <property type="entry name" value="DHDPS"/>
    <property type="match status" value="1"/>
</dbReference>
<keyword evidence="1" id="KW-0456">Lyase</keyword>
<dbReference type="InterPro" id="IPR002220">
    <property type="entry name" value="DapA-like"/>
</dbReference>
<dbReference type="EMBL" id="CP045483">
    <property type="protein sequence ID" value="QGR18636.1"/>
    <property type="molecule type" value="Genomic_DNA"/>
</dbReference>
<keyword evidence="5" id="KW-1185">Reference proteome</keyword>
<dbReference type="RefSeq" id="WP_156004820.1">
    <property type="nucleotide sequence ID" value="NZ_CP045483.1"/>
</dbReference>
<evidence type="ECO:0000256" key="3">
    <source>
        <dbReference type="PIRSR" id="PIRSR001365-2"/>
    </source>
</evidence>
<evidence type="ECO:0000313" key="5">
    <source>
        <dbReference type="Proteomes" id="UP000423396"/>
    </source>
</evidence>
<dbReference type="GeneID" id="42797523"/>
<dbReference type="SUPFAM" id="SSF51569">
    <property type="entry name" value="Aldolase"/>
    <property type="match status" value="1"/>
</dbReference>
<proteinExistence type="predicted"/>
<feature type="active site" description="Schiff-base intermediate with substrate" evidence="2">
    <location>
        <position position="155"/>
    </location>
</feature>
<feature type="active site" description="Proton donor/acceptor" evidence="2">
    <location>
        <position position="129"/>
    </location>
</feature>
<dbReference type="GO" id="GO:0008675">
    <property type="term" value="F:2-dehydro-3-deoxy-phosphogluconate aldolase activity"/>
    <property type="evidence" value="ECO:0007669"/>
    <property type="project" value="UniProtKB-ARBA"/>
</dbReference>
<dbReference type="Proteomes" id="UP000423396">
    <property type="component" value="Chromosome"/>
</dbReference>
<dbReference type="Gene3D" id="3.20.20.70">
    <property type="entry name" value="Aldolase class I"/>
    <property type="match status" value="1"/>
</dbReference>
<evidence type="ECO:0000256" key="1">
    <source>
        <dbReference type="ARBA" id="ARBA00023239"/>
    </source>
</evidence>
<dbReference type="PRINTS" id="PR00146">
    <property type="entry name" value="DHPICSNTHASE"/>
</dbReference>
<name>A0A650CLB3_9CREN</name>
<evidence type="ECO:0000313" key="4">
    <source>
        <dbReference type="EMBL" id="QGR18636.1"/>
    </source>
</evidence>
<dbReference type="OrthoDB" id="33636at2157"/>
<sequence>MEGIIPEIVTPFAQDESLDENSLKNYLDFLKRNGIQTVFALGTTGEFNMLSMEEKEKFIKSLRLSTNLKVIINITENSTLNALKLAKLAVEVGADGIASLPPIYHKPSEKGIIGYFESLSKFGIPLYLYNYDGKAYVELDLVRRLVSEGIIDGVKLTTNNILLLQRYVELKQEGNPFYVTIGNDELIFYAMMSGADGAVSATANVAPELVLKLFKQLKEGNFKEALEFQKDVTTLTRAISNGDYPAGVKVALKYRGIYVGTVRKPLEEKMEQNSVIYATLKELNL</sequence>
<accession>A0A650CLB3</accession>
<evidence type="ECO:0000256" key="2">
    <source>
        <dbReference type="PIRSR" id="PIRSR001365-1"/>
    </source>
</evidence>
<gene>
    <name evidence="4" type="ORF">D1868_00560</name>
</gene>
<dbReference type="KEGG" id="sazo:D1868_00560"/>
<feature type="binding site" evidence="3">
    <location>
        <position position="199"/>
    </location>
    <ligand>
        <name>pyruvate</name>
        <dbReference type="ChEBI" id="CHEBI:15361"/>
    </ligand>
</feature>
<dbReference type="GO" id="GO:0008840">
    <property type="term" value="F:4-hydroxy-tetrahydrodipicolinate synthase activity"/>
    <property type="evidence" value="ECO:0007669"/>
    <property type="project" value="TreeGrafter"/>
</dbReference>
<dbReference type="AlphaFoldDB" id="A0A650CLB3"/>
<reference evidence="4 5" key="1">
    <citation type="submission" date="2019-10" db="EMBL/GenBank/DDBJ databases">
        <title>Genome Sequences from Six Type Strain Members of the Archaeal Family Sulfolobaceae: Acidianus ambivalens, Acidianus infernus, Metallosphaera prunae, Stygiolobus azoricus, Sulfolobus metallicus, and Sulfurisphaera ohwakuensis.</title>
        <authorList>
            <person name="Counts J.A."/>
            <person name="Kelly R.M."/>
        </authorList>
    </citation>
    <scope>NUCLEOTIDE SEQUENCE [LARGE SCALE GENOMIC DNA]</scope>
    <source>
        <strain evidence="4 5">FC6</strain>
    </source>
</reference>